<feature type="domain" description="Activator of Hsp90 ATPase homologue 1/2-like C-terminal" evidence="2">
    <location>
        <begin position="3"/>
        <end position="98"/>
    </location>
</feature>
<organism evidence="3 4">
    <name type="scientific">Candidatus Corynebacterium faecigallinarum</name>
    <dbReference type="NCBI Taxonomy" id="2838528"/>
    <lineage>
        <taxon>Bacteria</taxon>
        <taxon>Bacillati</taxon>
        <taxon>Actinomycetota</taxon>
        <taxon>Actinomycetes</taxon>
        <taxon>Mycobacteriales</taxon>
        <taxon>Corynebacteriaceae</taxon>
        <taxon>Corynebacterium</taxon>
    </lineage>
</organism>
<evidence type="ECO:0000313" key="4">
    <source>
        <dbReference type="Proteomes" id="UP000823858"/>
    </source>
</evidence>
<comment type="similarity">
    <text evidence="1">Belongs to the AHA1 family.</text>
</comment>
<protein>
    <submittedName>
        <fullName evidence="3">SRPBCC domain-containing protein</fullName>
    </submittedName>
</protein>
<dbReference type="EMBL" id="DWVP01000016">
    <property type="protein sequence ID" value="HJC85323.1"/>
    <property type="molecule type" value="Genomic_DNA"/>
</dbReference>
<dbReference type="SUPFAM" id="SSF55961">
    <property type="entry name" value="Bet v1-like"/>
    <property type="match status" value="1"/>
</dbReference>
<proteinExistence type="inferred from homology"/>
<evidence type="ECO:0000256" key="1">
    <source>
        <dbReference type="ARBA" id="ARBA00006817"/>
    </source>
</evidence>
<dbReference type="CDD" id="cd07814">
    <property type="entry name" value="SRPBCC_CalC_Aha1-like"/>
    <property type="match status" value="1"/>
</dbReference>
<dbReference type="AlphaFoldDB" id="A0A9D2QDQ4"/>
<accession>A0A9D2QDQ4</accession>
<comment type="caution">
    <text evidence="3">The sequence shown here is derived from an EMBL/GenBank/DDBJ whole genome shotgun (WGS) entry which is preliminary data.</text>
</comment>
<dbReference type="Proteomes" id="UP000823858">
    <property type="component" value="Unassembled WGS sequence"/>
</dbReference>
<dbReference type="Pfam" id="PF08327">
    <property type="entry name" value="AHSA1"/>
    <property type="match status" value="1"/>
</dbReference>
<reference evidence="3" key="1">
    <citation type="journal article" date="2021" name="PeerJ">
        <title>Extensive microbial diversity within the chicken gut microbiome revealed by metagenomics and culture.</title>
        <authorList>
            <person name="Gilroy R."/>
            <person name="Ravi A."/>
            <person name="Getino M."/>
            <person name="Pursley I."/>
            <person name="Horton D.L."/>
            <person name="Alikhan N.F."/>
            <person name="Baker D."/>
            <person name="Gharbi K."/>
            <person name="Hall N."/>
            <person name="Watson M."/>
            <person name="Adriaenssens E.M."/>
            <person name="Foster-Nyarko E."/>
            <person name="Jarju S."/>
            <person name="Secka A."/>
            <person name="Antonio M."/>
            <person name="Oren A."/>
            <person name="Chaudhuri R.R."/>
            <person name="La Ragione R."/>
            <person name="Hildebrand F."/>
            <person name="Pallen M.J."/>
        </authorList>
    </citation>
    <scope>NUCLEOTIDE SEQUENCE</scope>
    <source>
        <strain evidence="3">ChiHjej13B12-4958</strain>
    </source>
</reference>
<evidence type="ECO:0000313" key="3">
    <source>
        <dbReference type="EMBL" id="HJC85323.1"/>
    </source>
</evidence>
<evidence type="ECO:0000259" key="2">
    <source>
        <dbReference type="Pfam" id="PF08327"/>
    </source>
</evidence>
<reference evidence="3" key="2">
    <citation type="submission" date="2021-04" db="EMBL/GenBank/DDBJ databases">
        <authorList>
            <person name="Gilroy R."/>
        </authorList>
    </citation>
    <scope>NUCLEOTIDE SEQUENCE</scope>
    <source>
        <strain evidence="3">ChiHjej13B12-4958</strain>
    </source>
</reference>
<sequence>MSSDFQPEVGHEFSIDMGNRGTTKCTVLEVVPQELIRYTWKNPPLDTVVTWKLIPEGQGTRVFVEHSGFDLDDPIQLRAHKGIGSGWKISILAQLAVHVQD</sequence>
<dbReference type="Gene3D" id="3.30.530.20">
    <property type="match status" value="1"/>
</dbReference>
<dbReference type="InterPro" id="IPR013538">
    <property type="entry name" value="ASHA1/2-like_C"/>
</dbReference>
<dbReference type="InterPro" id="IPR023393">
    <property type="entry name" value="START-like_dom_sf"/>
</dbReference>
<name>A0A9D2QDQ4_9CORY</name>
<gene>
    <name evidence="3" type="ORF">H9751_07255</name>
</gene>